<dbReference type="AlphaFoldDB" id="A0A2T5FXC3"/>
<dbReference type="EMBL" id="NWBU01000009">
    <property type="protein sequence ID" value="PTQ10780.1"/>
    <property type="molecule type" value="Genomic_DNA"/>
</dbReference>
<evidence type="ECO:0000313" key="2">
    <source>
        <dbReference type="EMBL" id="PTQ10780.1"/>
    </source>
</evidence>
<evidence type="ECO:0000256" key="1">
    <source>
        <dbReference type="SAM" id="SignalP"/>
    </source>
</evidence>
<feature type="signal peptide" evidence="1">
    <location>
        <begin position="1"/>
        <end position="20"/>
    </location>
</feature>
<keyword evidence="1" id="KW-0732">Signal</keyword>
<protein>
    <submittedName>
        <fullName evidence="2">Uncharacterized protein</fullName>
    </submittedName>
</protein>
<dbReference type="OrthoDB" id="7596589at2"/>
<keyword evidence="3" id="KW-1185">Reference proteome</keyword>
<dbReference type="RefSeq" id="WP_107967803.1">
    <property type="nucleotide sequence ID" value="NZ_NWBU01000009.1"/>
</dbReference>
<sequence length="141" mass="15559">MRRLLLFPALLLIAAGAAPAAKKAPPPSPELDEALKDRVAEKPQSCISMNPQTGTRIIDGTAIIYQESSRLWYVNRPSEGRCPSLRHYRILVTRAFSSQLCRGDLVEMVEPSGSIPFGYCILGDFTPYRKVKPDGGQAEKQ</sequence>
<reference evidence="2 3" key="1">
    <citation type="submission" date="2017-09" db="EMBL/GenBank/DDBJ databases">
        <title>Sphingomonas panjinensis sp.nov., isolated from oil-contaminated soil.</title>
        <authorList>
            <person name="Wang L."/>
            <person name="Chen L."/>
        </authorList>
    </citation>
    <scope>NUCLEOTIDE SEQUENCE [LARGE SCALE GENOMIC DNA]</scope>
    <source>
        <strain evidence="2 3">FW-11</strain>
    </source>
</reference>
<feature type="chain" id="PRO_5015536513" evidence="1">
    <location>
        <begin position="21"/>
        <end position="141"/>
    </location>
</feature>
<organism evidence="2 3">
    <name type="scientific">Sphingomonas oleivorans</name>
    <dbReference type="NCBI Taxonomy" id="1735121"/>
    <lineage>
        <taxon>Bacteria</taxon>
        <taxon>Pseudomonadati</taxon>
        <taxon>Pseudomonadota</taxon>
        <taxon>Alphaproteobacteria</taxon>
        <taxon>Sphingomonadales</taxon>
        <taxon>Sphingomonadaceae</taxon>
        <taxon>Sphingomonas</taxon>
    </lineage>
</organism>
<comment type="caution">
    <text evidence="2">The sequence shown here is derived from an EMBL/GenBank/DDBJ whole genome shotgun (WGS) entry which is preliminary data.</text>
</comment>
<proteinExistence type="predicted"/>
<dbReference type="Proteomes" id="UP000244162">
    <property type="component" value="Unassembled WGS sequence"/>
</dbReference>
<accession>A0A2T5FXC3</accession>
<name>A0A2T5FXC3_9SPHN</name>
<gene>
    <name evidence="2" type="ORF">CLG96_10265</name>
</gene>
<evidence type="ECO:0000313" key="3">
    <source>
        <dbReference type="Proteomes" id="UP000244162"/>
    </source>
</evidence>